<dbReference type="EMBL" id="NAJN01002033">
    <property type="protein sequence ID" value="TKA58702.1"/>
    <property type="molecule type" value="Genomic_DNA"/>
</dbReference>
<sequence length="173" mass="18105">MPTGLSAQDVCDALSVLTSKGQSTQGPANQINIVNIALAVSGLGPIPVVIARLTDIISTTGTIINQVAGAESLSSKSDQDSVVKSFTTLVQVYQALLNILIGKAGLVPNLLPFVGPPMASVLRQLESVLDTLAYELIDMVPDGKTDMQNQMDSLDQTLSNAISAWDANVQAKL</sequence>
<reference evidence="1 2" key="1">
    <citation type="submission" date="2017-03" db="EMBL/GenBank/DDBJ databases">
        <title>Genomes of endolithic fungi from Antarctica.</title>
        <authorList>
            <person name="Coleine C."/>
            <person name="Masonjones S."/>
            <person name="Stajich J.E."/>
        </authorList>
    </citation>
    <scope>NUCLEOTIDE SEQUENCE [LARGE SCALE GENOMIC DNA]</scope>
    <source>
        <strain evidence="1 2">CCFEE 5187</strain>
    </source>
</reference>
<dbReference type="Proteomes" id="UP000308768">
    <property type="component" value="Unassembled WGS sequence"/>
</dbReference>
<dbReference type="AlphaFoldDB" id="A0A4U0W8L5"/>
<proteinExistence type="predicted"/>
<protein>
    <submittedName>
        <fullName evidence="1">Uncharacterized protein</fullName>
    </submittedName>
</protein>
<comment type="caution">
    <text evidence="1">The sequence shown here is derived from an EMBL/GenBank/DDBJ whole genome shotgun (WGS) entry which is preliminary data.</text>
</comment>
<evidence type="ECO:0000313" key="2">
    <source>
        <dbReference type="Proteomes" id="UP000308768"/>
    </source>
</evidence>
<accession>A0A4U0W8L5</accession>
<dbReference type="Pfam" id="PF17615">
    <property type="entry name" value="C166"/>
    <property type="match status" value="1"/>
</dbReference>
<dbReference type="OrthoDB" id="5089392at2759"/>
<keyword evidence="2" id="KW-1185">Reference proteome</keyword>
<gene>
    <name evidence="1" type="ORF">B0A49_10561</name>
</gene>
<name>A0A4U0W8L5_9PEZI</name>
<organism evidence="1 2">
    <name type="scientific">Cryomyces minteri</name>
    <dbReference type="NCBI Taxonomy" id="331657"/>
    <lineage>
        <taxon>Eukaryota</taxon>
        <taxon>Fungi</taxon>
        <taxon>Dikarya</taxon>
        <taxon>Ascomycota</taxon>
        <taxon>Pezizomycotina</taxon>
        <taxon>Dothideomycetes</taxon>
        <taxon>Dothideomycetes incertae sedis</taxon>
        <taxon>Cryomyces</taxon>
    </lineage>
</organism>
<evidence type="ECO:0000313" key="1">
    <source>
        <dbReference type="EMBL" id="TKA58702.1"/>
    </source>
</evidence>